<dbReference type="Gene3D" id="3.60.130.10">
    <property type="entry name" value="Clavaminate synthase-like"/>
    <property type="match status" value="1"/>
</dbReference>
<protein>
    <submittedName>
        <fullName evidence="7">Clavaminate synthase family protein</fullName>
    </submittedName>
</protein>
<dbReference type="RefSeq" id="WP_343936093.1">
    <property type="nucleotide sequence ID" value="NZ_BAAABU010000011.1"/>
</dbReference>
<accession>A0ABN0U9C5</accession>
<evidence type="ECO:0000256" key="5">
    <source>
        <dbReference type="SAM" id="MobiDB-lite"/>
    </source>
</evidence>
<dbReference type="InterPro" id="IPR042098">
    <property type="entry name" value="TauD-like_sf"/>
</dbReference>
<evidence type="ECO:0000256" key="1">
    <source>
        <dbReference type="ARBA" id="ARBA00008425"/>
    </source>
</evidence>
<name>A0ABN0U9C5_9PSEU</name>
<dbReference type="Proteomes" id="UP001500416">
    <property type="component" value="Unassembled WGS sequence"/>
</dbReference>
<keyword evidence="4" id="KW-0408">Iron</keyword>
<dbReference type="PIRSF" id="PIRSF019543">
    <property type="entry name" value="Clavaminate_syn"/>
    <property type="match status" value="1"/>
</dbReference>
<evidence type="ECO:0000256" key="3">
    <source>
        <dbReference type="ARBA" id="ARBA00023002"/>
    </source>
</evidence>
<gene>
    <name evidence="7" type="ORF">GCM10010492_47810</name>
</gene>
<keyword evidence="3" id="KW-0560">Oxidoreductase</keyword>
<evidence type="ECO:0000313" key="8">
    <source>
        <dbReference type="Proteomes" id="UP001500416"/>
    </source>
</evidence>
<dbReference type="Pfam" id="PF02668">
    <property type="entry name" value="TauD"/>
    <property type="match status" value="1"/>
</dbReference>
<reference evidence="7 8" key="1">
    <citation type="journal article" date="2019" name="Int. J. Syst. Evol. Microbiol.">
        <title>The Global Catalogue of Microorganisms (GCM) 10K type strain sequencing project: providing services to taxonomists for standard genome sequencing and annotation.</title>
        <authorList>
            <consortium name="The Broad Institute Genomics Platform"/>
            <consortium name="The Broad Institute Genome Sequencing Center for Infectious Disease"/>
            <person name="Wu L."/>
            <person name="Ma J."/>
        </authorList>
    </citation>
    <scope>NUCLEOTIDE SEQUENCE [LARGE SCALE GENOMIC DNA]</scope>
    <source>
        <strain evidence="7 8">JCM 3380</strain>
    </source>
</reference>
<comment type="similarity">
    <text evidence="1">Belongs to the clavaminate synthase family.</text>
</comment>
<dbReference type="SUPFAM" id="SSF51197">
    <property type="entry name" value="Clavaminate synthase-like"/>
    <property type="match status" value="1"/>
</dbReference>
<evidence type="ECO:0000313" key="7">
    <source>
        <dbReference type="EMBL" id="GAA0243020.1"/>
    </source>
</evidence>
<proteinExistence type="inferred from homology"/>
<organism evidence="7 8">
    <name type="scientific">Saccharothrix mutabilis subsp. mutabilis</name>
    <dbReference type="NCBI Taxonomy" id="66855"/>
    <lineage>
        <taxon>Bacteria</taxon>
        <taxon>Bacillati</taxon>
        <taxon>Actinomycetota</taxon>
        <taxon>Actinomycetes</taxon>
        <taxon>Pseudonocardiales</taxon>
        <taxon>Pseudonocardiaceae</taxon>
        <taxon>Saccharothrix</taxon>
    </lineage>
</organism>
<comment type="caution">
    <text evidence="7">The sequence shown here is derived from an EMBL/GenBank/DDBJ whole genome shotgun (WGS) entry which is preliminary data.</text>
</comment>
<keyword evidence="2" id="KW-0479">Metal-binding</keyword>
<sequence>MTIDVQPTHGTDRVITLTSEENIEVDTIARYLAGRPPRRLDSTAWLATARELSSNLPVRLRQMLRRYTWDAGRDGVLLVRNLPVERDDLPDTPNVAGSVQRESTVPAAAQVLVGLQLGELIAFREEKSGALVQDVVPVPGMEAFQGNAGSVMLSMHVENAFHMYRPDYVGLHCLRNDHDNVAGLQVASIRNALPMLPEAVRKVLHEPRFFTEPPASFGDLRSAPQPHGILGGSFDDPDIRIDFESSFPLDGEAEQAMAVLGDALRSARRTFVLEPGDLAFVDNRLALHGRTEFTPRYDGRDRWLQRIFVHRDFRRSRELRPEGGHVLGSAGPTHPSAKGD</sequence>
<dbReference type="EMBL" id="BAAABU010000011">
    <property type="protein sequence ID" value="GAA0243020.1"/>
    <property type="molecule type" value="Genomic_DNA"/>
</dbReference>
<feature type="domain" description="TauD/TfdA-like" evidence="6">
    <location>
        <begin position="73"/>
        <end position="307"/>
    </location>
</feature>
<keyword evidence="8" id="KW-1185">Reference proteome</keyword>
<evidence type="ECO:0000256" key="4">
    <source>
        <dbReference type="ARBA" id="ARBA00023004"/>
    </source>
</evidence>
<feature type="region of interest" description="Disordered" evidence="5">
    <location>
        <begin position="320"/>
        <end position="340"/>
    </location>
</feature>
<evidence type="ECO:0000256" key="2">
    <source>
        <dbReference type="ARBA" id="ARBA00022723"/>
    </source>
</evidence>
<dbReference type="InterPro" id="IPR003819">
    <property type="entry name" value="TauD/TfdA-like"/>
</dbReference>
<dbReference type="InterPro" id="IPR014503">
    <property type="entry name" value="Clavaminate_syn-like"/>
</dbReference>
<evidence type="ECO:0000259" key="6">
    <source>
        <dbReference type="Pfam" id="PF02668"/>
    </source>
</evidence>